<evidence type="ECO:0000313" key="3">
    <source>
        <dbReference type="Proteomes" id="UP000054632"/>
    </source>
</evidence>
<name>A0A0V1F0N9_TRIPS</name>
<proteinExistence type="predicted"/>
<evidence type="ECO:0000313" key="2">
    <source>
        <dbReference type="EMBL" id="KRY91341.1"/>
    </source>
</evidence>
<accession>A0A0V1F0N9</accession>
<dbReference type="EMBL" id="JYDT01000014">
    <property type="protein sequence ID" value="KRY91341.1"/>
    <property type="molecule type" value="Genomic_DNA"/>
</dbReference>
<keyword evidence="4" id="KW-1185">Reference proteome</keyword>
<dbReference type="Proteomes" id="UP000054632">
    <property type="component" value="Unassembled WGS sequence"/>
</dbReference>
<dbReference type="Proteomes" id="UP000054995">
    <property type="component" value="Unassembled WGS sequence"/>
</dbReference>
<evidence type="ECO:0000313" key="1">
    <source>
        <dbReference type="EMBL" id="KRY79372.1"/>
    </source>
</evidence>
<comment type="caution">
    <text evidence="1">The sequence shown here is derived from an EMBL/GenBank/DDBJ whole genome shotgun (WGS) entry which is preliminary data.</text>
</comment>
<sequence length="183" mass="20718">MIWVEVMDGEQNLKPSKKSSTVTFLTPIGPKEMGEIIVEYSEDGKMAKANLGFLQQVMQYEITIQIDKVFTKASVESCTANVTLLEFQQASELSTAFKVLLTVAENVKVEEMLNLMVNEGERFLILLTAEALQKDVGTPLLKADFLLRMMWQAAYFEDYKIFKDSNACQALHTCLPVLLNIWH</sequence>
<reference evidence="3 4" key="1">
    <citation type="submission" date="2015-01" db="EMBL/GenBank/DDBJ databases">
        <title>Evolution of Trichinella species and genotypes.</title>
        <authorList>
            <person name="Korhonen P.K."/>
            <person name="Edoardo P."/>
            <person name="Giuseppe L.R."/>
            <person name="Gasser R.B."/>
        </authorList>
    </citation>
    <scope>NUCLEOTIDE SEQUENCE [LARGE SCALE GENOMIC DNA]</scope>
    <source>
        <strain evidence="1">ISS13</strain>
        <strain evidence="2">ISS470</strain>
    </source>
</reference>
<evidence type="ECO:0000313" key="4">
    <source>
        <dbReference type="Proteomes" id="UP000054995"/>
    </source>
</evidence>
<protein>
    <submittedName>
        <fullName evidence="1">Uncharacterized protein</fullName>
    </submittedName>
</protein>
<dbReference type="EMBL" id="JYDR01000002">
    <property type="protein sequence ID" value="KRY79372.1"/>
    <property type="molecule type" value="Genomic_DNA"/>
</dbReference>
<dbReference type="Pfam" id="PF15006">
    <property type="entry name" value="DUF4517"/>
    <property type="match status" value="1"/>
</dbReference>
<gene>
    <name evidence="1" type="ORF">T4A_1119</name>
    <name evidence="2" type="ORF">T4D_5588</name>
</gene>
<dbReference type="AlphaFoldDB" id="A0A0V1F0N9"/>
<organism evidence="1 3">
    <name type="scientific">Trichinella pseudospiralis</name>
    <name type="common">Parasitic roundworm</name>
    <dbReference type="NCBI Taxonomy" id="6337"/>
    <lineage>
        <taxon>Eukaryota</taxon>
        <taxon>Metazoa</taxon>
        <taxon>Ecdysozoa</taxon>
        <taxon>Nematoda</taxon>
        <taxon>Enoplea</taxon>
        <taxon>Dorylaimia</taxon>
        <taxon>Trichinellida</taxon>
        <taxon>Trichinellidae</taxon>
        <taxon>Trichinella</taxon>
    </lineage>
</organism>
<dbReference type="InterPro" id="IPR026794">
    <property type="entry name" value="ADISSP"/>
</dbReference>
<dbReference type="OrthoDB" id="10327004at2759"/>